<dbReference type="SUPFAM" id="SSF48452">
    <property type="entry name" value="TPR-like"/>
    <property type="match status" value="1"/>
</dbReference>
<protein>
    <submittedName>
        <fullName evidence="1">Uncharacterized protein</fullName>
    </submittedName>
</protein>
<proteinExistence type="predicted"/>
<evidence type="ECO:0000313" key="1">
    <source>
        <dbReference type="EMBL" id="KJH47567.1"/>
    </source>
</evidence>
<dbReference type="EMBL" id="KN716302">
    <property type="protein sequence ID" value="KJH47567.1"/>
    <property type="molecule type" value="Genomic_DNA"/>
</dbReference>
<dbReference type="Proteomes" id="UP000053766">
    <property type="component" value="Unassembled WGS sequence"/>
</dbReference>
<dbReference type="PANTHER" id="PTHR12366:SF29">
    <property type="entry name" value="ASPARTYL BETA-HYDROXYLASE, ISOFORM L"/>
    <property type="match status" value="1"/>
</dbReference>
<dbReference type="Gene3D" id="1.25.40.10">
    <property type="entry name" value="Tetratricopeptide repeat domain"/>
    <property type="match status" value="1"/>
</dbReference>
<dbReference type="OrthoDB" id="438431at2759"/>
<accession>A0A0D8XUQ7</accession>
<name>A0A0D8XUQ7_DICVI</name>
<dbReference type="GO" id="GO:0005783">
    <property type="term" value="C:endoplasmic reticulum"/>
    <property type="evidence" value="ECO:0007669"/>
    <property type="project" value="TreeGrafter"/>
</dbReference>
<dbReference type="STRING" id="29172.A0A0D8XUQ7"/>
<dbReference type="InterPro" id="IPR011990">
    <property type="entry name" value="TPR-like_helical_dom_sf"/>
</dbReference>
<evidence type="ECO:0000313" key="2">
    <source>
        <dbReference type="Proteomes" id="UP000053766"/>
    </source>
</evidence>
<dbReference type="PANTHER" id="PTHR12366">
    <property type="entry name" value="ASPARTYL/ASPARAGINYL BETA-HYDROXYLASE"/>
    <property type="match status" value="1"/>
</dbReference>
<gene>
    <name evidence="1" type="ORF">DICVIV_06363</name>
</gene>
<reference evidence="1 2" key="1">
    <citation type="submission" date="2013-11" db="EMBL/GenBank/DDBJ databases">
        <title>Draft genome of the bovine lungworm Dictyocaulus viviparus.</title>
        <authorList>
            <person name="Mitreva M."/>
        </authorList>
    </citation>
    <scope>NUCLEOTIDE SEQUENCE [LARGE SCALE GENOMIC DNA]</scope>
    <source>
        <strain evidence="1 2">HannoverDv2000</strain>
    </source>
</reference>
<reference evidence="2" key="2">
    <citation type="journal article" date="2016" name="Sci. Rep.">
        <title>Dictyocaulus viviparus genome, variome and transcriptome elucidate lungworm biology and support future intervention.</title>
        <authorList>
            <person name="McNulty S.N."/>
            <person name="Strube C."/>
            <person name="Rosa B.A."/>
            <person name="Martin J.C."/>
            <person name="Tyagi R."/>
            <person name="Choi Y.J."/>
            <person name="Wang Q."/>
            <person name="Hallsworth Pepin K."/>
            <person name="Zhang X."/>
            <person name="Ozersky P."/>
            <person name="Wilson R.K."/>
            <person name="Sternberg P.W."/>
            <person name="Gasser R.B."/>
            <person name="Mitreva M."/>
        </authorList>
    </citation>
    <scope>NUCLEOTIDE SEQUENCE [LARGE SCALE GENOMIC DNA]</scope>
    <source>
        <strain evidence="2">HannoverDv2000</strain>
    </source>
</reference>
<keyword evidence="2" id="KW-1185">Reference proteome</keyword>
<dbReference type="AlphaFoldDB" id="A0A0D8XUQ7"/>
<sequence length="138" mass="16173">MSIDTEIVIEKLRAFYNYEAQKFMSMTNNCKQAALQLIELASFRGDFYRCLLTYRRLIDRFPEEIQYEINVALTFIKMKRFKDAKQVLHNIIEYDQSNGVALAYYGYILKVDEGNIEQGVAYMKKGLRLAEDQISDAK</sequence>
<dbReference type="InterPro" id="IPR039038">
    <property type="entry name" value="ASPH"/>
</dbReference>
<dbReference type="GO" id="GO:0062101">
    <property type="term" value="F:peptidyl-aspartic acid 3-dioxygenase activity"/>
    <property type="evidence" value="ECO:0007669"/>
    <property type="project" value="InterPro"/>
</dbReference>
<organism evidence="1 2">
    <name type="scientific">Dictyocaulus viviparus</name>
    <name type="common">Bovine lungworm</name>
    <dbReference type="NCBI Taxonomy" id="29172"/>
    <lineage>
        <taxon>Eukaryota</taxon>
        <taxon>Metazoa</taxon>
        <taxon>Ecdysozoa</taxon>
        <taxon>Nematoda</taxon>
        <taxon>Chromadorea</taxon>
        <taxon>Rhabditida</taxon>
        <taxon>Rhabditina</taxon>
        <taxon>Rhabditomorpha</taxon>
        <taxon>Strongyloidea</taxon>
        <taxon>Metastrongylidae</taxon>
        <taxon>Dictyocaulus</taxon>
    </lineage>
</organism>